<sequence length="164" mass="17936">MKFTNIALALASLLTAGSCAPTPSSTTDNPADLVKRQLTSDKKNNVICRRYEYENKSSPASPLVDDCFRMIDGQTAGYYALNFGQQVTILRHGTCAFSAKLLTFGDGAIPGTGVPLPYGGIGDEDVRIVVRKSVEQFRWFDKIGARGLIYCDEQSIVEFGIYHT</sequence>
<organism evidence="3 4">
    <name type="scientific">Podospora aff. communis PSN243</name>
    <dbReference type="NCBI Taxonomy" id="3040156"/>
    <lineage>
        <taxon>Eukaryota</taxon>
        <taxon>Fungi</taxon>
        <taxon>Dikarya</taxon>
        <taxon>Ascomycota</taxon>
        <taxon>Pezizomycotina</taxon>
        <taxon>Sordariomycetes</taxon>
        <taxon>Sordariomycetidae</taxon>
        <taxon>Sordariales</taxon>
        <taxon>Podosporaceae</taxon>
        <taxon>Podospora</taxon>
    </lineage>
</organism>
<gene>
    <name evidence="3" type="ORF">QBC34DRAFT_374160</name>
</gene>
<keyword evidence="4" id="KW-1185">Reference proteome</keyword>
<proteinExistence type="predicted"/>
<evidence type="ECO:0000259" key="2">
    <source>
        <dbReference type="Pfam" id="PF14856"/>
    </source>
</evidence>
<feature type="domain" description="Ecp2 effector protein-like" evidence="2">
    <location>
        <begin position="48"/>
        <end position="151"/>
    </location>
</feature>
<accession>A0AAV9H4H0</accession>
<dbReference type="InterPro" id="IPR029226">
    <property type="entry name" value="Ecp2-like"/>
</dbReference>
<keyword evidence="1" id="KW-0732">Signal</keyword>
<comment type="caution">
    <text evidence="3">The sequence shown here is derived from an EMBL/GenBank/DDBJ whole genome shotgun (WGS) entry which is preliminary data.</text>
</comment>
<dbReference type="EMBL" id="MU865914">
    <property type="protein sequence ID" value="KAK4455322.1"/>
    <property type="molecule type" value="Genomic_DNA"/>
</dbReference>
<name>A0AAV9H4H0_9PEZI</name>
<evidence type="ECO:0000313" key="4">
    <source>
        <dbReference type="Proteomes" id="UP001321760"/>
    </source>
</evidence>
<evidence type="ECO:0000256" key="1">
    <source>
        <dbReference type="SAM" id="SignalP"/>
    </source>
</evidence>
<evidence type="ECO:0000313" key="3">
    <source>
        <dbReference type="EMBL" id="KAK4455322.1"/>
    </source>
</evidence>
<protein>
    <submittedName>
        <fullName evidence="3">Necrosis-inducing factor-domain-containing protein</fullName>
    </submittedName>
</protein>
<dbReference type="PROSITE" id="PS51257">
    <property type="entry name" value="PROKAR_LIPOPROTEIN"/>
    <property type="match status" value="1"/>
</dbReference>
<reference evidence="3" key="1">
    <citation type="journal article" date="2023" name="Mol. Phylogenet. Evol.">
        <title>Genome-scale phylogeny and comparative genomics of the fungal order Sordariales.</title>
        <authorList>
            <person name="Hensen N."/>
            <person name="Bonometti L."/>
            <person name="Westerberg I."/>
            <person name="Brannstrom I.O."/>
            <person name="Guillou S."/>
            <person name="Cros-Aarteil S."/>
            <person name="Calhoun S."/>
            <person name="Haridas S."/>
            <person name="Kuo A."/>
            <person name="Mondo S."/>
            <person name="Pangilinan J."/>
            <person name="Riley R."/>
            <person name="LaButti K."/>
            <person name="Andreopoulos B."/>
            <person name="Lipzen A."/>
            <person name="Chen C."/>
            <person name="Yan M."/>
            <person name="Daum C."/>
            <person name="Ng V."/>
            <person name="Clum A."/>
            <person name="Steindorff A."/>
            <person name="Ohm R.A."/>
            <person name="Martin F."/>
            <person name="Silar P."/>
            <person name="Natvig D.O."/>
            <person name="Lalanne C."/>
            <person name="Gautier V."/>
            <person name="Ament-Velasquez S.L."/>
            <person name="Kruys A."/>
            <person name="Hutchinson M.I."/>
            <person name="Powell A.J."/>
            <person name="Barry K."/>
            <person name="Miller A.N."/>
            <person name="Grigoriev I.V."/>
            <person name="Debuchy R."/>
            <person name="Gladieux P."/>
            <person name="Hiltunen Thoren M."/>
            <person name="Johannesson H."/>
        </authorList>
    </citation>
    <scope>NUCLEOTIDE SEQUENCE</scope>
    <source>
        <strain evidence="3">PSN243</strain>
    </source>
</reference>
<dbReference type="Pfam" id="PF14856">
    <property type="entry name" value="Hce2"/>
    <property type="match status" value="1"/>
</dbReference>
<feature type="chain" id="PRO_5043933878" evidence="1">
    <location>
        <begin position="20"/>
        <end position="164"/>
    </location>
</feature>
<dbReference type="AlphaFoldDB" id="A0AAV9H4H0"/>
<dbReference type="Proteomes" id="UP001321760">
    <property type="component" value="Unassembled WGS sequence"/>
</dbReference>
<reference evidence="3" key="2">
    <citation type="submission" date="2023-05" db="EMBL/GenBank/DDBJ databases">
        <authorList>
            <consortium name="Lawrence Berkeley National Laboratory"/>
            <person name="Steindorff A."/>
            <person name="Hensen N."/>
            <person name="Bonometti L."/>
            <person name="Westerberg I."/>
            <person name="Brannstrom I.O."/>
            <person name="Guillou S."/>
            <person name="Cros-Aarteil S."/>
            <person name="Calhoun S."/>
            <person name="Haridas S."/>
            <person name="Kuo A."/>
            <person name="Mondo S."/>
            <person name="Pangilinan J."/>
            <person name="Riley R."/>
            <person name="Labutti K."/>
            <person name="Andreopoulos B."/>
            <person name="Lipzen A."/>
            <person name="Chen C."/>
            <person name="Yanf M."/>
            <person name="Daum C."/>
            <person name="Ng V."/>
            <person name="Clum A."/>
            <person name="Ohm R."/>
            <person name="Martin F."/>
            <person name="Silar P."/>
            <person name="Natvig D."/>
            <person name="Lalanne C."/>
            <person name="Gautier V."/>
            <person name="Ament-Velasquez S.L."/>
            <person name="Kruys A."/>
            <person name="Hutchinson M.I."/>
            <person name="Powell A.J."/>
            <person name="Barry K."/>
            <person name="Miller A.N."/>
            <person name="Grigoriev I.V."/>
            <person name="Debuchy R."/>
            <person name="Gladieux P."/>
            <person name="Thoren M.H."/>
            <person name="Johannesson H."/>
        </authorList>
    </citation>
    <scope>NUCLEOTIDE SEQUENCE</scope>
    <source>
        <strain evidence="3">PSN243</strain>
    </source>
</reference>
<feature type="signal peptide" evidence="1">
    <location>
        <begin position="1"/>
        <end position="19"/>
    </location>
</feature>